<evidence type="ECO:0008006" key="5">
    <source>
        <dbReference type="Google" id="ProtNLM"/>
    </source>
</evidence>
<keyword evidence="4" id="KW-1185">Reference proteome</keyword>
<evidence type="ECO:0000313" key="4">
    <source>
        <dbReference type="Proteomes" id="UP001597480"/>
    </source>
</evidence>
<dbReference type="InterPro" id="IPR011990">
    <property type="entry name" value="TPR-like_helical_dom_sf"/>
</dbReference>
<feature type="chain" id="PRO_5047109373" description="Tetratricopeptide repeat protein" evidence="2">
    <location>
        <begin position="19"/>
        <end position="207"/>
    </location>
</feature>
<reference evidence="4" key="1">
    <citation type="journal article" date="2019" name="Int. J. Syst. Evol. Microbiol.">
        <title>The Global Catalogue of Microorganisms (GCM) 10K type strain sequencing project: providing services to taxonomists for standard genome sequencing and annotation.</title>
        <authorList>
            <consortium name="The Broad Institute Genomics Platform"/>
            <consortium name="The Broad Institute Genome Sequencing Center for Infectious Disease"/>
            <person name="Wu L."/>
            <person name="Ma J."/>
        </authorList>
    </citation>
    <scope>NUCLEOTIDE SEQUENCE [LARGE SCALE GENOMIC DNA]</scope>
    <source>
        <strain evidence="4">KCTC 42107</strain>
    </source>
</reference>
<feature type="compositionally biased region" description="Basic and acidic residues" evidence="1">
    <location>
        <begin position="78"/>
        <end position="88"/>
    </location>
</feature>
<name>A0ABW5NXP5_9FLAO</name>
<evidence type="ECO:0000256" key="1">
    <source>
        <dbReference type="SAM" id="MobiDB-lite"/>
    </source>
</evidence>
<dbReference type="EMBL" id="JBHUMD010000028">
    <property type="protein sequence ID" value="MFD2603343.1"/>
    <property type="molecule type" value="Genomic_DNA"/>
</dbReference>
<dbReference type="InterPro" id="IPR019734">
    <property type="entry name" value="TPR_rpt"/>
</dbReference>
<dbReference type="SUPFAM" id="SSF48452">
    <property type="entry name" value="TPR-like"/>
    <property type="match status" value="1"/>
</dbReference>
<dbReference type="Gene3D" id="1.25.40.10">
    <property type="entry name" value="Tetratricopeptide repeat domain"/>
    <property type="match status" value="1"/>
</dbReference>
<evidence type="ECO:0000313" key="3">
    <source>
        <dbReference type="EMBL" id="MFD2603343.1"/>
    </source>
</evidence>
<accession>A0ABW5NXP5</accession>
<organism evidence="3 4">
    <name type="scientific">Flavobacterium suzhouense</name>
    <dbReference type="NCBI Taxonomy" id="1529638"/>
    <lineage>
        <taxon>Bacteria</taxon>
        <taxon>Pseudomonadati</taxon>
        <taxon>Bacteroidota</taxon>
        <taxon>Flavobacteriia</taxon>
        <taxon>Flavobacteriales</taxon>
        <taxon>Flavobacteriaceae</taxon>
        <taxon>Flavobacterium</taxon>
    </lineage>
</organism>
<keyword evidence="2" id="KW-0732">Signal</keyword>
<feature type="compositionally biased region" description="Low complexity" evidence="1">
    <location>
        <begin position="33"/>
        <end position="43"/>
    </location>
</feature>
<proteinExistence type="predicted"/>
<gene>
    <name evidence="3" type="ORF">ACFSR3_14870</name>
</gene>
<feature type="signal peptide" evidence="2">
    <location>
        <begin position="1"/>
        <end position="18"/>
    </location>
</feature>
<evidence type="ECO:0000256" key="2">
    <source>
        <dbReference type="SAM" id="SignalP"/>
    </source>
</evidence>
<protein>
    <recommendedName>
        <fullName evidence="5">Tetratricopeptide repeat protein</fullName>
    </recommendedName>
</protein>
<sequence length="207" mass="23117">MKALLLFTGLLMCISIQAQTYAPYSGNKANGTKVSKPVKNKPVVTEKTPEKENINSKMTVSKTDSAKNENSKPVVAETTRENENTKPKESYRDYMTMAIEQLHQKDYQKALDFYGLALGVSTPESTHIVLKSRAILYAIMKEDEKAVADLTKAIQYKGTPETQLAILYVMRAKMYANNKNMDLACKDAARAKALGASYEMIRDIDCQ</sequence>
<dbReference type="SMART" id="SM00028">
    <property type="entry name" value="TPR"/>
    <property type="match status" value="3"/>
</dbReference>
<feature type="region of interest" description="Disordered" evidence="1">
    <location>
        <begin position="26"/>
        <end position="88"/>
    </location>
</feature>
<comment type="caution">
    <text evidence="3">The sequence shown here is derived from an EMBL/GenBank/DDBJ whole genome shotgun (WGS) entry which is preliminary data.</text>
</comment>
<dbReference type="RefSeq" id="WP_379822082.1">
    <property type="nucleotide sequence ID" value="NZ_JBHUMD010000028.1"/>
</dbReference>
<dbReference type="Proteomes" id="UP001597480">
    <property type="component" value="Unassembled WGS sequence"/>
</dbReference>